<dbReference type="eggNOG" id="ENOG50301D7">
    <property type="taxonomic scope" value="Bacteria"/>
</dbReference>
<keyword evidence="4" id="KW-1185">Reference proteome</keyword>
<feature type="chain" id="PRO_5003636078" description="DUF4412 domain-containing protein" evidence="1">
    <location>
        <begin position="24"/>
        <end position="269"/>
    </location>
</feature>
<dbReference type="STRING" id="946077.W5A_08067"/>
<evidence type="ECO:0000313" key="4">
    <source>
        <dbReference type="Proteomes" id="UP000005938"/>
    </source>
</evidence>
<evidence type="ECO:0000259" key="2">
    <source>
        <dbReference type="Pfam" id="PF14371"/>
    </source>
</evidence>
<protein>
    <recommendedName>
        <fullName evidence="2">DUF4412 domain-containing protein</fullName>
    </recommendedName>
</protein>
<reference evidence="3 4" key="1">
    <citation type="journal article" date="2012" name="J. Bacteriol.">
        <title>Genome Sequence of the Halotolerant Bacterium Imtechella halotolerans K1T.</title>
        <authorList>
            <person name="Kumar S."/>
            <person name="Vikram S."/>
            <person name="Subramanian S."/>
            <person name="Raghava G.P."/>
            <person name="Pinnaka A.K."/>
        </authorList>
    </citation>
    <scope>NUCLEOTIDE SEQUENCE [LARGE SCALE GENOMIC DNA]</scope>
    <source>
        <strain evidence="3 4">K1</strain>
    </source>
</reference>
<evidence type="ECO:0000256" key="1">
    <source>
        <dbReference type="SAM" id="SignalP"/>
    </source>
</evidence>
<feature type="signal peptide" evidence="1">
    <location>
        <begin position="1"/>
        <end position="23"/>
    </location>
</feature>
<keyword evidence="1" id="KW-0732">Signal</keyword>
<feature type="domain" description="DUF4412" evidence="2">
    <location>
        <begin position="88"/>
        <end position="200"/>
    </location>
</feature>
<dbReference type="RefSeq" id="WP_008239308.1">
    <property type="nucleotide sequence ID" value="NZ_AJJU01000009.1"/>
</dbReference>
<organism evidence="3 4">
    <name type="scientific">Imtechella halotolerans K1</name>
    <dbReference type="NCBI Taxonomy" id="946077"/>
    <lineage>
        <taxon>Bacteria</taxon>
        <taxon>Pseudomonadati</taxon>
        <taxon>Bacteroidota</taxon>
        <taxon>Flavobacteriia</taxon>
        <taxon>Flavobacteriales</taxon>
        <taxon>Flavobacteriaceae</taxon>
        <taxon>Imtechella</taxon>
    </lineage>
</organism>
<proteinExistence type="predicted"/>
<gene>
    <name evidence="3" type="ORF">W5A_08067</name>
</gene>
<name>I0WEA4_9FLAO</name>
<dbReference type="EMBL" id="AJJU01000009">
    <property type="protein sequence ID" value="EID74720.1"/>
    <property type="molecule type" value="Genomic_DNA"/>
</dbReference>
<dbReference type="AlphaFoldDB" id="I0WEA4"/>
<accession>I0WEA4</accession>
<dbReference type="Pfam" id="PF14371">
    <property type="entry name" value="DUF4412"/>
    <property type="match status" value="1"/>
</dbReference>
<dbReference type="InterPro" id="IPR025524">
    <property type="entry name" value="DUF4412"/>
</dbReference>
<comment type="caution">
    <text evidence="3">The sequence shown here is derived from an EMBL/GenBank/DDBJ whole genome shotgun (WGS) entry which is preliminary data.</text>
</comment>
<evidence type="ECO:0000313" key="3">
    <source>
        <dbReference type="EMBL" id="EID74720.1"/>
    </source>
</evidence>
<dbReference type="Proteomes" id="UP000005938">
    <property type="component" value="Unassembled WGS sequence"/>
</dbReference>
<sequence>MKRANSQLLTIIFLMFSINTTQAQLLKKIKNRVEQKVENVIVEKTSDKAAEKTSKSMDKILNTNPFNTGNTKASPDLIADSYTFTWKYSLKMTTKDGQMILDYYLHPGAGYFGFTTEAMNSMFTVMDNENKITAMFMTSKGNNIVMASQISDDLNLEDTEESVEEFNFQSLPSKTINGFNCKGVRATNSEYQMDMYFTDEAEVSFDDIYKNQQTKIPVQLQNYFNKDDKVLMIFMDMKHLKNKKRDAQIECIGLEKVTKTISKSAYKSM</sequence>